<evidence type="ECO:0000256" key="1">
    <source>
        <dbReference type="ARBA" id="ARBA00006845"/>
    </source>
</evidence>
<keyword evidence="4" id="KW-1185">Reference proteome</keyword>
<organism evidence="3 4">
    <name type="scientific">Virgisporangium ochraceum</name>
    <dbReference type="NCBI Taxonomy" id="65505"/>
    <lineage>
        <taxon>Bacteria</taxon>
        <taxon>Bacillati</taxon>
        <taxon>Actinomycetota</taxon>
        <taxon>Actinomycetes</taxon>
        <taxon>Micromonosporales</taxon>
        <taxon>Micromonosporaceae</taxon>
        <taxon>Virgisporangium</taxon>
    </lineage>
</organism>
<accession>A0A8J3ZRK6</accession>
<dbReference type="Pfam" id="PF01337">
    <property type="entry name" value="Barstar"/>
    <property type="match status" value="1"/>
</dbReference>
<protein>
    <recommendedName>
        <fullName evidence="2">Barstar (barnase inhibitor) domain-containing protein</fullName>
    </recommendedName>
</protein>
<name>A0A8J3ZRK6_9ACTN</name>
<sequence>MRRWAWDHAEAPRWLLTGDLGAGRFFEGDVSLGLCLDIEGLFVDLPPRARERFTLVGCVPEGPLAVDGWLGDLVVGDPSVFAGEVLADVTVLGRRPSATVPGTVDLDLDGFLVVDDRTDAVARPSGIPRFALLAPDDTPYGTCHDVTGVFREQAPAPVPTVRLLGCRPEPHLRKAIDGVSPHRRYLRAEVHLVAGDGSANRVIDAEVAGTVVAAGPSGAGAGLLDVTVHSVPREPLPAGLAGILDRWRAGRPTEPNLWAGYDRNLRHHWAGVALGHWTGGTDRPPGTTYDLDGRYVTDVEGFYCALGEAVDGPGGYFGWNLDALDDCLGGDPFTLVWHDSAVARAHLVDGYDRRRLGPAVTLDALLGLFAEHGVTVSLR</sequence>
<evidence type="ECO:0000313" key="3">
    <source>
        <dbReference type="EMBL" id="GIJ66668.1"/>
    </source>
</evidence>
<dbReference type="SUPFAM" id="SSF52038">
    <property type="entry name" value="Barstar-related"/>
    <property type="match status" value="1"/>
</dbReference>
<comment type="caution">
    <text evidence="3">The sequence shown here is derived from an EMBL/GenBank/DDBJ whole genome shotgun (WGS) entry which is preliminary data.</text>
</comment>
<reference evidence="3" key="1">
    <citation type="submission" date="2021-01" db="EMBL/GenBank/DDBJ databases">
        <title>Whole genome shotgun sequence of Virgisporangium ochraceum NBRC 16418.</title>
        <authorList>
            <person name="Komaki H."/>
            <person name="Tamura T."/>
        </authorList>
    </citation>
    <scope>NUCLEOTIDE SEQUENCE</scope>
    <source>
        <strain evidence="3">NBRC 16418</strain>
    </source>
</reference>
<gene>
    <name evidence="3" type="ORF">Voc01_015850</name>
</gene>
<dbReference type="EMBL" id="BOPH01000020">
    <property type="protein sequence ID" value="GIJ66668.1"/>
    <property type="molecule type" value="Genomic_DNA"/>
</dbReference>
<dbReference type="Gene3D" id="3.30.370.10">
    <property type="entry name" value="Barstar-like"/>
    <property type="match status" value="1"/>
</dbReference>
<dbReference type="AlphaFoldDB" id="A0A8J3ZRK6"/>
<proteinExistence type="inferred from homology"/>
<dbReference type="InterPro" id="IPR035905">
    <property type="entry name" value="Barstar-like_sf"/>
</dbReference>
<feature type="domain" description="Barstar (barnase inhibitor)" evidence="2">
    <location>
        <begin position="290"/>
        <end position="349"/>
    </location>
</feature>
<dbReference type="Proteomes" id="UP000635606">
    <property type="component" value="Unassembled WGS sequence"/>
</dbReference>
<dbReference type="InterPro" id="IPR000468">
    <property type="entry name" value="Barstar"/>
</dbReference>
<comment type="similarity">
    <text evidence="1">Belongs to the barstar family.</text>
</comment>
<evidence type="ECO:0000259" key="2">
    <source>
        <dbReference type="Pfam" id="PF01337"/>
    </source>
</evidence>
<evidence type="ECO:0000313" key="4">
    <source>
        <dbReference type="Proteomes" id="UP000635606"/>
    </source>
</evidence>
<dbReference type="RefSeq" id="WP_203926640.1">
    <property type="nucleotide sequence ID" value="NZ_BOPH01000020.1"/>
</dbReference>